<organism evidence="1 2">
    <name type="scientific">Sporanaerobium hydrogeniformans</name>
    <dbReference type="NCBI Taxonomy" id="3072179"/>
    <lineage>
        <taxon>Bacteria</taxon>
        <taxon>Bacillati</taxon>
        <taxon>Bacillota</taxon>
        <taxon>Clostridia</taxon>
        <taxon>Lachnospirales</taxon>
        <taxon>Lachnospiraceae</taxon>
        <taxon>Sporanaerobium</taxon>
    </lineage>
</organism>
<gene>
    <name evidence="1" type="ORF">CS063_10290</name>
</gene>
<keyword evidence="2" id="KW-1185">Reference proteome</keyword>
<comment type="caution">
    <text evidence="1">The sequence shown here is derived from an EMBL/GenBank/DDBJ whole genome shotgun (WGS) entry which is preliminary data.</text>
</comment>
<dbReference type="EMBL" id="PEDL01000010">
    <property type="protein sequence ID" value="PHV70469.1"/>
    <property type="molecule type" value="Genomic_DNA"/>
</dbReference>
<sequence>MKNSRISHLRAFLVELMSVVLFFSVALALMSRVFAAAHNLRQKASDLTEAVAKVQTLAEYAKASYSKEDYKQSLIALGGIEVGENIHFYYDEKWQLQSWKEESCYVVEVLTQIESLKSGECIRINIATKNKEESIYNLQVKKYYTGIVRGDKT</sequence>
<protein>
    <submittedName>
        <fullName evidence="1">Uncharacterized protein</fullName>
    </submittedName>
</protein>
<reference evidence="1" key="1">
    <citation type="submission" date="2017-10" db="EMBL/GenBank/DDBJ databases">
        <title>Genome sequence of cellulolytic Lachnospiraceae bacterium XHS1971 isolated from hotspring sediment.</title>
        <authorList>
            <person name="Vasudevan G."/>
            <person name="Joshi A.J."/>
            <person name="Hivarkar S."/>
            <person name="Lanjekar V.B."/>
            <person name="Dhakephalkar P.K."/>
            <person name="Dagar S."/>
        </authorList>
    </citation>
    <scope>NUCLEOTIDE SEQUENCE</scope>
    <source>
        <strain evidence="1">XHS1971</strain>
    </source>
</reference>
<accession>A0AC61DB44</accession>
<evidence type="ECO:0000313" key="1">
    <source>
        <dbReference type="EMBL" id="PHV70469.1"/>
    </source>
</evidence>
<dbReference type="Proteomes" id="UP000224460">
    <property type="component" value="Unassembled WGS sequence"/>
</dbReference>
<proteinExistence type="predicted"/>
<name>A0AC61DB44_9FIRM</name>
<evidence type="ECO:0000313" key="2">
    <source>
        <dbReference type="Proteomes" id="UP000224460"/>
    </source>
</evidence>